<evidence type="ECO:0000259" key="7">
    <source>
        <dbReference type="Pfam" id="PF24986"/>
    </source>
</evidence>
<protein>
    <recommendedName>
        <fullName evidence="5">Ribosome maturation factor RimM</fullName>
    </recommendedName>
</protein>
<dbReference type="GO" id="GO:0006364">
    <property type="term" value="P:rRNA processing"/>
    <property type="evidence" value="ECO:0007669"/>
    <property type="project" value="UniProtKB-UniRule"/>
</dbReference>
<evidence type="ECO:0000256" key="3">
    <source>
        <dbReference type="ARBA" id="ARBA00022552"/>
    </source>
</evidence>
<gene>
    <name evidence="5" type="primary">rimM</name>
    <name evidence="8" type="ORF">AMJ82_01295</name>
</gene>
<evidence type="ECO:0000256" key="1">
    <source>
        <dbReference type="ARBA" id="ARBA00022490"/>
    </source>
</evidence>
<dbReference type="NCBIfam" id="TIGR02273">
    <property type="entry name" value="16S_RimM"/>
    <property type="match status" value="1"/>
</dbReference>
<dbReference type="Pfam" id="PF24986">
    <property type="entry name" value="PRC_RimM"/>
    <property type="match status" value="1"/>
</dbReference>
<dbReference type="Pfam" id="PF01782">
    <property type="entry name" value="RimM"/>
    <property type="match status" value="1"/>
</dbReference>
<evidence type="ECO:0000256" key="5">
    <source>
        <dbReference type="HAMAP-Rule" id="MF_00014"/>
    </source>
</evidence>
<keyword evidence="2 5" id="KW-0690">Ribosome biogenesis</keyword>
<keyword evidence="4 5" id="KW-0143">Chaperone</keyword>
<dbReference type="HAMAP" id="MF_00014">
    <property type="entry name" value="Ribosome_mat_RimM"/>
    <property type="match status" value="1"/>
</dbReference>
<dbReference type="GO" id="GO:0042274">
    <property type="term" value="P:ribosomal small subunit biogenesis"/>
    <property type="evidence" value="ECO:0007669"/>
    <property type="project" value="UniProtKB-UniRule"/>
</dbReference>
<dbReference type="InterPro" id="IPR036976">
    <property type="entry name" value="RimM_N_sf"/>
</dbReference>
<evidence type="ECO:0000313" key="8">
    <source>
        <dbReference type="EMBL" id="KPK71277.1"/>
    </source>
</evidence>
<reference evidence="8 9" key="1">
    <citation type="journal article" date="2015" name="Microbiome">
        <title>Genomic resolution of linkages in carbon, nitrogen, and sulfur cycling among widespread estuary sediment bacteria.</title>
        <authorList>
            <person name="Baker B.J."/>
            <person name="Lazar C.S."/>
            <person name="Teske A.P."/>
            <person name="Dick G.J."/>
        </authorList>
    </citation>
    <scope>NUCLEOTIDE SEQUENCE [LARGE SCALE GENOMIC DNA]</scope>
    <source>
        <strain evidence="8">SM23_40</strain>
    </source>
</reference>
<dbReference type="SUPFAM" id="SSF50346">
    <property type="entry name" value="PRC-barrel domain"/>
    <property type="match status" value="1"/>
</dbReference>
<dbReference type="AlphaFoldDB" id="A0A0S8GHI0"/>
<dbReference type="GO" id="GO:0005840">
    <property type="term" value="C:ribosome"/>
    <property type="evidence" value="ECO:0007669"/>
    <property type="project" value="InterPro"/>
</dbReference>
<dbReference type="Gene3D" id="2.30.30.240">
    <property type="entry name" value="PRC-barrel domain"/>
    <property type="match status" value="1"/>
</dbReference>
<dbReference type="Proteomes" id="UP000051717">
    <property type="component" value="Unassembled WGS sequence"/>
</dbReference>
<dbReference type="InterPro" id="IPR002676">
    <property type="entry name" value="RimM_N"/>
</dbReference>
<dbReference type="InterPro" id="IPR011033">
    <property type="entry name" value="PRC_barrel-like_sf"/>
</dbReference>
<keyword evidence="3 5" id="KW-0698">rRNA processing</keyword>
<organism evidence="8 9">
    <name type="scientific">candidate division TA06 bacterium SM23_40</name>
    <dbReference type="NCBI Taxonomy" id="1703774"/>
    <lineage>
        <taxon>Bacteria</taxon>
        <taxon>Bacteria division TA06</taxon>
    </lineage>
</organism>
<evidence type="ECO:0000256" key="2">
    <source>
        <dbReference type="ARBA" id="ARBA00022517"/>
    </source>
</evidence>
<comment type="function">
    <text evidence="5">An accessory protein needed during the final step in the assembly of 30S ribosomal subunit, possibly for assembly of the head region. Essential for efficient processing of 16S rRNA. May be needed both before and after RbfA during the maturation of 16S rRNA. It has affinity for free ribosomal 30S subunits but not for 70S ribosomes.</text>
</comment>
<comment type="subcellular location">
    <subcellularLocation>
        <location evidence="5">Cytoplasm</location>
    </subcellularLocation>
</comment>
<dbReference type="EMBL" id="LJUI01000005">
    <property type="protein sequence ID" value="KPK71277.1"/>
    <property type="molecule type" value="Genomic_DNA"/>
</dbReference>
<dbReference type="GO" id="GO:0043022">
    <property type="term" value="F:ribosome binding"/>
    <property type="evidence" value="ECO:0007669"/>
    <property type="project" value="InterPro"/>
</dbReference>
<dbReference type="InterPro" id="IPR009000">
    <property type="entry name" value="Transl_B-barrel_sf"/>
</dbReference>
<dbReference type="GO" id="GO:0005737">
    <property type="term" value="C:cytoplasm"/>
    <property type="evidence" value="ECO:0007669"/>
    <property type="project" value="UniProtKB-SubCell"/>
</dbReference>
<proteinExistence type="inferred from homology"/>
<keyword evidence="1 5" id="KW-0963">Cytoplasm</keyword>
<dbReference type="InterPro" id="IPR011961">
    <property type="entry name" value="RimM"/>
</dbReference>
<dbReference type="PANTHER" id="PTHR33692:SF1">
    <property type="entry name" value="RIBOSOME MATURATION FACTOR RIMM"/>
    <property type="match status" value="1"/>
</dbReference>
<comment type="similarity">
    <text evidence="5">Belongs to the RimM family.</text>
</comment>
<dbReference type="InterPro" id="IPR056792">
    <property type="entry name" value="PRC_RimM"/>
</dbReference>
<feature type="domain" description="Ribosome maturation factor RimM PRC barrel" evidence="7">
    <location>
        <begin position="102"/>
        <end position="161"/>
    </location>
</feature>
<evidence type="ECO:0000259" key="6">
    <source>
        <dbReference type="Pfam" id="PF01782"/>
    </source>
</evidence>
<sequence length="176" mass="19342">MEQELVVIGSIAKAHGLRGEVQVIPETDFPERFASRLDVYLVSRRGLVRQARLMDCRRAGERILISIEGVDSREGAEELAGWTICVARENLVELAPGQHYIFEIIGLRVEALDGRQLGTIVDVWQGPANDVYVARGPCGEILIPGTEEIVREIDVKAGVMKIVAMPGLIEEEGQPA</sequence>
<dbReference type="SUPFAM" id="SSF50447">
    <property type="entry name" value="Translation proteins"/>
    <property type="match status" value="1"/>
</dbReference>
<accession>A0A0S8GHI0</accession>
<comment type="domain">
    <text evidence="5">The PRC barrel domain binds ribosomal protein uS19.</text>
</comment>
<feature type="domain" description="RimM N-terminal" evidence="6">
    <location>
        <begin position="7"/>
        <end position="89"/>
    </location>
</feature>
<comment type="subunit">
    <text evidence="5">Binds ribosomal protein uS19.</text>
</comment>
<dbReference type="Gene3D" id="2.40.30.60">
    <property type="entry name" value="RimM"/>
    <property type="match status" value="1"/>
</dbReference>
<dbReference type="PANTHER" id="PTHR33692">
    <property type="entry name" value="RIBOSOME MATURATION FACTOR RIMM"/>
    <property type="match status" value="1"/>
</dbReference>
<evidence type="ECO:0000313" key="9">
    <source>
        <dbReference type="Proteomes" id="UP000051717"/>
    </source>
</evidence>
<comment type="caution">
    <text evidence="8">The sequence shown here is derived from an EMBL/GenBank/DDBJ whole genome shotgun (WGS) entry which is preliminary data.</text>
</comment>
<name>A0A0S8GHI0_UNCT6</name>
<evidence type="ECO:0000256" key="4">
    <source>
        <dbReference type="ARBA" id="ARBA00023186"/>
    </source>
</evidence>